<feature type="domain" description="Pyruvate/ketoisovalerate oxidoreductase catalytic" evidence="2">
    <location>
        <begin position="31"/>
        <end position="157"/>
    </location>
</feature>
<accession>A0A7C4XJ19</accession>
<dbReference type="EMBL" id="DTGZ01000007">
    <property type="protein sequence ID" value="HGV96736.1"/>
    <property type="molecule type" value="Genomic_DNA"/>
</dbReference>
<name>A0A7C4XJ19_UNCW3</name>
<dbReference type="GO" id="GO:0016903">
    <property type="term" value="F:oxidoreductase activity, acting on the aldehyde or oxo group of donors"/>
    <property type="evidence" value="ECO:0007669"/>
    <property type="project" value="InterPro"/>
</dbReference>
<dbReference type="InterPro" id="IPR052198">
    <property type="entry name" value="IorB_Oxidoreductase"/>
</dbReference>
<sequence>MAVIYVFRCVCIMQLLHPKRIERWQGMKIKKVYSPLIEWGRADFILAFEKLEAFRYIHFLREKGTVIVNDFQLPPMSVLTGENRYPEGIIENLKKVALVDIIPAQDIALKLGDVRVVNVVLLGGLARHLQFPEEVWLSAIKEKVKPQYWDLNIKAFTSLFSDNYI</sequence>
<dbReference type="AlphaFoldDB" id="A0A7C4XJ19"/>
<dbReference type="PANTHER" id="PTHR43854">
    <property type="entry name" value="INDOLEPYRUVATE OXIDOREDUCTASE SUBUNIT IORB"/>
    <property type="match status" value="1"/>
</dbReference>
<dbReference type="InterPro" id="IPR002869">
    <property type="entry name" value="Pyrv_flavodox_OxRed_cen"/>
</dbReference>
<evidence type="ECO:0000259" key="2">
    <source>
        <dbReference type="Pfam" id="PF01558"/>
    </source>
</evidence>
<dbReference type="Pfam" id="PF01558">
    <property type="entry name" value="POR"/>
    <property type="match status" value="1"/>
</dbReference>
<gene>
    <name evidence="3" type="ORF">ENV60_00350</name>
</gene>
<proteinExistence type="predicted"/>
<evidence type="ECO:0000256" key="1">
    <source>
        <dbReference type="ARBA" id="ARBA00023002"/>
    </source>
</evidence>
<dbReference type="Gene3D" id="3.40.920.10">
    <property type="entry name" value="Pyruvate-ferredoxin oxidoreductase, PFOR, domain III"/>
    <property type="match status" value="1"/>
</dbReference>
<dbReference type="SUPFAM" id="SSF53323">
    <property type="entry name" value="Pyruvate-ferredoxin oxidoreductase, PFOR, domain III"/>
    <property type="match status" value="1"/>
</dbReference>
<keyword evidence="1" id="KW-0560">Oxidoreductase</keyword>
<evidence type="ECO:0000313" key="3">
    <source>
        <dbReference type="EMBL" id="HGV96736.1"/>
    </source>
</evidence>
<comment type="caution">
    <text evidence="3">The sequence shown here is derived from an EMBL/GenBank/DDBJ whole genome shotgun (WGS) entry which is preliminary data.</text>
</comment>
<organism evidence="3">
    <name type="scientific">candidate division WOR-3 bacterium</name>
    <dbReference type="NCBI Taxonomy" id="2052148"/>
    <lineage>
        <taxon>Bacteria</taxon>
        <taxon>Bacteria division WOR-3</taxon>
    </lineage>
</organism>
<dbReference type="InterPro" id="IPR019752">
    <property type="entry name" value="Pyrv/ketoisovalerate_OxRed_cat"/>
</dbReference>
<protein>
    <recommendedName>
        <fullName evidence="2">Pyruvate/ketoisovalerate oxidoreductase catalytic domain-containing protein</fullName>
    </recommendedName>
</protein>
<reference evidence="3" key="1">
    <citation type="journal article" date="2020" name="mSystems">
        <title>Genome- and Community-Level Interaction Insights into Carbon Utilization and Element Cycling Functions of Hydrothermarchaeota in Hydrothermal Sediment.</title>
        <authorList>
            <person name="Zhou Z."/>
            <person name="Liu Y."/>
            <person name="Xu W."/>
            <person name="Pan J."/>
            <person name="Luo Z.H."/>
            <person name="Li M."/>
        </authorList>
    </citation>
    <scope>NUCLEOTIDE SEQUENCE [LARGE SCALE GENOMIC DNA]</scope>
    <source>
        <strain evidence="3">SpSt-774</strain>
    </source>
</reference>
<dbReference type="PANTHER" id="PTHR43854:SF1">
    <property type="entry name" value="INDOLEPYRUVATE OXIDOREDUCTASE SUBUNIT IORB"/>
    <property type="match status" value="1"/>
</dbReference>